<dbReference type="EMBL" id="BARV01037004">
    <property type="protein sequence ID" value="GAI58408.1"/>
    <property type="molecule type" value="Genomic_DNA"/>
</dbReference>
<reference evidence="1" key="1">
    <citation type="journal article" date="2014" name="Front. Microbiol.">
        <title>High frequency of phylogenetically diverse reductive dehalogenase-homologous genes in deep subseafloor sedimentary metagenomes.</title>
        <authorList>
            <person name="Kawai M."/>
            <person name="Futagami T."/>
            <person name="Toyoda A."/>
            <person name="Takaki Y."/>
            <person name="Nishi S."/>
            <person name="Hori S."/>
            <person name="Arai W."/>
            <person name="Tsubouchi T."/>
            <person name="Morono Y."/>
            <person name="Uchiyama I."/>
            <person name="Ito T."/>
            <person name="Fujiyama A."/>
            <person name="Inagaki F."/>
            <person name="Takami H."/>
        </authorList>
    </citation>
    <scope>NUCLEOTIDE SEQUENCE</scope>
    <source>
        <strain evidence="1">Expedition CK06-06</strain>
    </source>
</reference>
<proteinExistence type="predicted"/>
<sequence>LTNTFTANPLNISSRELKKVITEGVKIAKRAAASKAIVIGEYYI</sequence>
<name>X1PRD7_9ZZZZ</name>
<feature type="non-terminal residue" evidence="1">
    <location>
        <position position="1"/>
    </location>
</feature>
<dbReference type="AlphaFoldDB" id="X1PRD7"/>
<comment type="caution">
    <text evidence="1">The sequence shown here is derived from an EMBL/GenBank/DDBJ whole genome shotgun (WGS) entry which is preliminary data.</text>
</comment>
<protein>
    <submittedName>
        <fullName evidence="1">Uncharacterized protein</fullName>
    </submittedName>
</protein>
<evidence type="ECO:0000313" key="1">
    <source>
        <dbReference type="EMBL" id="GAI58408.1"/>
    </source>
</evidence>
<accession>X1PRD7</accession>
<gene>
    <name evidence="1" type="ORF">S06H3_57346</name>
</gene>
<organism evidence="1">
    <name type="scientific">marine sediment metagenome</name>
    <dbReference type="NCBI Taxonomy" id="412755"/>
    <lineage>
        <taxon>unclassified sequences</taxon>
        <taxon>metagenomes</taxon>
        <taxon>ecological metagenomes</taxon>
    </lineage>
</organism>